<dbReference type="Proteomes" id="UP000283530">
    <property type="component" value="Unassembled WGS sequence"/>
</dbReference>
<comment type="similarity">
    <text evidence="1">Belongs to the STIG1 family.</text>
</comment>
<reference evidence="4 5" key="1">
    <citation type="journal article" date="2019" name="Nat. Plants">
        <title>Stout camphor tree genome fills gaps in understanding of flowering plant genome evolution.</title>
        <authorList>
            <person name="Chaw S.M."/>
            <person name="Liu Y.C."/>
            <person name="Wu Y.W."/>
            <person name="Wang H.Y."/>
            <person name="Lin C.I."/>
            <person name="Wu C.S."/>
            <person name="Ke H.M."/>
            <person name="Chang L.Y."/>
            <person name="Hsu C.Y."/>
            <person name="Yang H.T."/>
            <person name="Sudianto E."/>
            <person name="Hsu M.H."/>
            <person name="Wu K.P."/>
            <person name="Wang L.N."/>
            <person name="Leebens-Mack J.H."/>
            <person name="Tsai I.J."/>
        </authorList>
    </citation>
    <scope>NUCLEOTIDE SEQUENCE [LARGE SCALE GENOMIC DNA]</scope>
    <source>
        <strain evidence="5">cv. Chaw 1501</strain>
        <tissue evidence="4">Young leaves</tissue>
    </source>
</reference>
<dbReference type="InterPro" id="IPR006969">
    <property type="entry name" value="Stig-like"/>
</dbReference>
<evidence type="ECO:0000256" key="3">
    <source>
        <dbReference type="SAM" id="SignalP"/>
    </source>
</evidence>
<dbReference type="EMBL" id="QPKB01000012">
    <property type="protein sequence ID" value="RWR96234.1"/>
    <property type="molecule type" value="Genomic_DNA"/>
</dbReference>
<evidence type="ECO:0000256" key="1">
    <source>
        <dbReference type="ARBA" id="ARBA00006010"/>
    </source>
</evidence>
<dbReference type="AlphaFoldDB" id="A0A3S3N5C5"/>
<keyword evidence="5" id="KW-1185">Reference proteome</keyword>
<accession>A0A3S3N5C5</accession>
<dbReference type="PANTHER" id="PTHR33227:SF6">
    <property type="entry name" value="PROTEIN GRIM REAPER"/>
    <property type="match status" value="1"/>
</dbReference>
<proteinExistence type="inferred from homology"/>
<feature type="chain" id="PRO_5018734076" evidence="3">
    <location>
        <begin position="19"/>
        <end position="148"/>
    </location>
</feature>
<dbReference type="OrthoDB" id="2013942at2759"/>
<name>A0A3S3N5C5_9MAGN</name>
<comment type="caution">
    <text evidence="4">The sequence shown here is derived from an EMBL/GenBank/DDBJ whole genome shotgun (WGS) entry which is preliminary data.</text>
</comment>
<evidence type="ECO:0000313" key="5">
    <source>
        <dbReference type="Proteomes" id="UP000283530"/>
    </source>
</evidence>
<dbReference type="Pfam" id="PF04885">
    <property type="entry name" value="Stig1"/>
    <property type="match status" value="1"/>
</dbReference>
<sequence length="148" mass="15916">MTTSLLTILSIFIPLALILHSHVVALDGEEDEVYVMDDHFLGLNVRSGSRFLTNKIKKGAHCDASANNICSGMSVNNGTGLLQCCKKHCRNVLGDRNNCGTCSHKCGFGQLCCSGKCTDIAYNVDHCGKCDKKCSKGVKCEYGVCGYA</sequence>
<keyword evidence="2 3" id="KW-0732">Signal</keyword>
<dbReference type="PANTHER" id="PTHR33227">
    <property type="entry name" value="STIGMA-SPECIFIC STIG1-LIKE PROTEIN 3"/>
    <property type="match status" value="1"/>
</dbReference>
<evidence type="ECO:0000256" key="2">
    <source>
        <dbReference type="ARBA" id="ARBA00022729"/>
    </source>
</evidence>
<protein>
    <submittedName>
        <fullName evidence="4">Protein GRIM REAPER-like protein</fullName>
    </submittedName>
</protein>
<feature type="signal peptide" evidence="3">
    <location>
        <begin position="1"/>
        <end position="18"/>
    </location>
</feature>
<gene>
    <name evidence="4" type="ORF">CKAN_02560700</name>
</gene>
<organism evidence="4 5">
    <name type="scientific">Cinnamomum micranthum f. kanehirae</name>
    <dbReference type="NCBI Taxonomy" id="337451"/>
    <lineage>
        <taxon>Eukaryota</taxon>
        <taxon>Viridiplantae</taxon>
        <taxon>Streptophyta</taxon>
        <taxon>Embryophyta</taxon>
        <taxon>Tracheophyta</taxon>
        <taxon>Spermatophyta</taxon>
        <taxon>Magnoliopsida</taxon>
        <taxon>Magnoliidae</taxon>
        <taxon>Laurales</taxon>
        <taxon>Lauraceae</taxon>
        <taxon>Cinnamomum</taxon>
    </lineage>
</organism>
<evidence type="ECO:0000313" key="4">
    <source>
        <dbReference type="EMBL" id="RWR96234.1"/>
    </source>
</evidence>